<sequence length="71" mass="7871">MIDFDGDGHIDAAEEALFYDMVTGDDENECGACGSGYSSSDYKKSNSLTGEDKFKIFLFVLLILYSIFVHN</sequence>
<dbReference type="RefSeq" id="WP_097077301.1">
    <property type="nucleotide sequence ID" value="NZ_OBMR01000016.1"/>
</dbReference>
<dbReference type="EMBL" id="OBMR01000016">
    <property type="protein sequence ID" value="SOC17856.1"/>
    <property type="molecule type" value="Genomic_DNA"/>
</dbReference>
<reference evidence="1 2" key="1">
    <citation type="submission" date="2017-08" db="EMBL/GenBank/DDBJ databases">
        <authorList>
            <person name="de Groot N.N."/>
        </authorList>
    </citation>
    <scope>NUCLEOTIDE SEQUENCE [LARGE SCALE GENOMIC DNA]</scope>
    <source>
        <strain evidence="1 2">DSM 9787</strain>
    </source>
</reference>
<evidence type="ECO:0008006" key="3">
    <source>
        <dbReference type="Google" id="ProtNLM"/>
    </source>
</evidence>
<evidence type="ECO:0000313" key="2">
    <source>
        <dbReference type="Proteomes" id="UP000219563"/>
    </source>
</evidence>
<organism evidence="1 2">
    <name type="scientific">Pseudobutyrivibrio ruminis DSM 9787</name>
    <dbReference type="NCBI Taxonomy" id="1123011"/>
    <lineage>
        <taxon>Bacteria</taxon>
        <taxon>Bacillati</taxon>
        <taxon>Bacillota</taxon>
        <taxon>Clostridia</taxon>
        <taxon>Lachnospirales</taxon>
        <taxon>Lachnospiraceae</taxon>
        <taxon>Pseudobutyrivibrio</taxon>
    </lineage>
</organism>
<proteinExistence type="predicted"/>
<dbReference type="AlphaFoldDB" id="A0A285T8Y6"/>
<dbReference type="Proteomes" id="UP000219563">
    <property type="component" value="Unassembled WGS sequence"/>
</dbReference>
<name>A0A285T8Y6_9FIRM</name>
<gene>
    <name evidence="1" type="ORF">SAMN02910411_0549</name>
</gene>
<protein>
    <recommendedName>
        <fullName evidence="3">EF-hand domain-containing protein</fullName>
    </recommendedName>
</protein>
<evidence type="ECO:0000313" key="1">
    <source>
        <dbReference type="EMBL" id="SOC17856.1"/>
    </source>
</evidence>
<accession>A0A285T8Y6</accession>